<feature type="transmembrane region" description="Helical" evidence="5">
    <location>
        <begin position="93"/>
        <end position="116"/>
    </location>
</feature>
<dbReference type="CDD" id="cd16917">
    <property type="entry name" value="HATPase_UhpB-NarQ-NarX-like"/>
    <property type="match status" value="1"/>
</dbReference>
<dbReference type="Pfam" id="PF02518">
    <property type="entry name" value="HATPase_c"/>
    <property type="match status" value="1"/>
</dbReference>
<dbReference type="GO" id="GO:0005524">
    <property type="term" value="F:ATP binding"/>
    <property type="evidence" value="ECO:0007669"/>
    <property type="project" value="UniProtKB-KW"/>
</dbReference>
<accession>A0ABP9E3M2</accession>
<dbReference type="Proteomes" id="UP001500457">
    <property type="component" value="Unassembled WGS sequence"/>
</dbReference>
<sequence>MEDVAPRPDRVDTGVGPAIDPAVDPAVDPAATSTDGAGGTDGAAPSPATAPAPPAAPTAAVVRRVRRRREGAVIAGVAGGIADHLGVDVLRVRLVFVLLVAAAGAGFAAYALLWLFCPIEPRGVRRAVPPRERRQGLGLATLGVLLALVLSGIGGQLSGWVVGPLAVVLTGVALVWREADTPDAEAGLAQRSRRLVGGRLGLLRLLAGAVLVTAGIAAFLLGNVDLSQVQFGLLAALATLAGVVVLTVPWWMRLVRELGAERRERIRGQERADIAAHLHDSVLQTLALIQKQAGEDVAGREVRRLARSQERELRAWLYGPPGGDAGHPAGAGDATFAAALASTAGEVEDDYGLRVAPVVVGDAPLDPDTTALVAAAREAMVNAAKHAGVDEVDVYAEVEPETVEVFVRDRGRGFDPDAVPEDRRGLAGSVRDRMTRHGGRVRLRTAPGEGTEVGLVLPRARRGTHGAPSNGTSETPLEEEAR</sequence>
<feature type="compositionally biased region" description="Basic and acidic residues" evidence="4">
    <location>
        <begin position="1"/>
        <end position="12"/>
    </location>
</feature>
<keyword evidence="7" id="KW-0547">Nucleotide-binding</keyword>
<dbReference type="InterPro" id="IPR050482">
    <property type="entry name" value="Sensor_HK_TwoCompSys"/>
</dbReference>
<feature type="region of interest" description="Disordered" evidence="4">
    <location>
        <begin position="1"/>
        <end position="58"/>
    </location>
</feature>
<name>A0ABP9E3M2_9PSEU</name>
<dbReference type="SMART" id="SM00387">
    <property type="entry name" value="HATPase_c"/>
    <property type="match status" value="1"/>
</dbReference>
<dbReference type="SUPFAM" id="SSF55874">
    <property type="entry name" value="ATPase domain of HSP90 chaperone/DNA topoisomerase II/histidine kinase"/>
    <property type="match status" value="1"/>
</dbReference>
<evidence type="ECO:0000256" key="4">
    <source>
        <dbReference type="SAM" id="MobiDB-lite"/>
    </source>
</evidence>
<evidence type="ECO:0000313" key="7">
    <source>
        <dbReference type="EMBL" id="GAA4865598.1"/>
    </source>
</evidence>
<evidence type="ECO:0000259" key="6">
    <source>
        <dbReference type="SMART" id="SM00387"/>
    </source>
</evidence>
<evidence type="ECO:0000256" key="3">
    <source>
        <dbReference type="ARBA" id="ARBA00023012"/>
    </source>
</evidence>
<reference evidence="8" key="1">
    <citation type="journal article" date="2019" name="Int. J. Syst. Evol. Microbiol.">
        <title>The Global Catalogue of Microorganisms (GCM) 10K type strain sequencing project: providing services to taxonomists for standard genome sequencing and annotation.</title>
        <authorList>
            <consortium name="The Broad Institute Genomics Platform"/>
            <consortium name="The Broad Institute Genome Sequencing Center for Infectious Disease"/>
            <person name="Wu L."/>
            <person name="Ma J."/>
        </authorList>
    </citation>
    <scope>NUCLEOTIDE SEQUENCE [LARGE SCALE GENOMIC DNA]</scope>
    <source>
        <strain evidence="8">JCM 17983</strain>
    </source>
</reference>
<feature type="transmembrane region" description="Helical" evidence="5">
    <location>
        <begin position="233"/>
        <end position="255"/>
    </location>
</feature>
<feature type="compositionally biased region" description="Low complexity" evidence="4">
    <location>
        <begin position="15"/>
        <end position="35"/>
    </location>
</feature>
<proteinExistence type="predicted"/>
<keyword evidence="5" id="KW-0812">Transmembrane</keyword>
<keyword evidence="1" id="KW-0808">Transferase</keyword>
<dbReference type="EMBL" id="BAABHQ010000002">
    <property type="protein sequence ID" value="GAA4865598.1"/>
    <property type="molecule type" value="Genomic_DNA"/>
</dbReference>
<feature type="domain" description="Histidine kinase/HSP90-like ATPase" evidence="6">
    <location>
        <begin position="367"/>
        <end position="461"/>
    </location>
</feature>
<evidence type="ECO:0000256" key="5">
    <source>
        <dbReference type="SAM" id="Phobius"/>
    </source>
</evidence>
<keyword evidence="8" id="KW-1185">Reference proteome</keyword>
<keyword evidence="7" id="KW-0067">ATP-binding</keyword>
<dbReference type="InterPro" id="IPR003594">
    <property type="entry name" value="HATPase_dom"/>
</dbReference>
<comment type="caution">
    <text evidence="7">The sequence shown here is derived from an EMBL/GenBank/DDBJ whole genome shotgun (WGS) entry which is preliminary data.</text>
</comment>
<feature type="transmembrane region" description="Helical" evidence="5">
    <location>
        <begin position="71"/>
        <end position="87"/>
    </location>
</feature>
<keyword evidence="2" id="KW-0418">Kinase</keyword>
<evidence type="ECO:0000256" key="1">
    <source>
        <dbReference type="ARBA" id="ARBA00022679"/>
    </source>
</evidence>
<feature type="region of interest" description="Disordered" evidence="4">
    <location>
        <begin position="439"/>
        <end position="482"/>
    </location>
</feature>
<dbReference type="InterPro" id="IPR036890">
    <property type="entry name" value="HATPase_C_sf"/>
</dbReference>
<feature type="transmembrane region" description="Helical" evidence="5">
    <location>
        <begin position="200"/>
        <end position="221"/>
    </location>
</feature>
<feature type="transmembrane region" description="Helical" evidence="5">
    <location>
        <begin position="137"/>
        <end position="154"/>
    </location>
</feature>
<dbReference type="Gene3D" id="3.30.565.10">
    <property type="entry name" value="Histidine kinase-like ATPase, C-terminal domain"/>
    <property type="match status" value="1"/>
</dbReference>
<keyword evidence="3" id="KW-0902">Two-component regulatory system</keyword>
<evidence type="ECO:0000313" key="8">
    <source>
        <dbReference type="Proteomes" id="UP001500457"/>
    </source>
</evidence>
<keyword evidence="5" id="KW-1133">Transmembrane helix</keyword>
<feature type="transmembrane region" description="Helical" evidence="5">
    <location>
        <begin position="160"/>
        <end position="179"/>
    </location>
</feature>
<gene>
    <name evidence="7" type="ORF">GCM10023203_12120</name>
</gene>
<dbReference type="PANTHER" id="PTHR24421">
    <property type="entry name" value="NITRATE/NITRITE SENSOR PROTEIN NARX-RELATED"/>
    <property type="match status" value="1"/>
</dbReference>
<keyword evidence="5" id="KW-0472">Membrane</keyword>
<dbReference type="InterPro" id="IPR007168">
    <property type="entry name" value="Phageshock_PspC_N"/>
</dbReference>
<evidence type="ECO:0000256" key="2">
    <source>
        <dbReference type="ARBA" id="ARBA00022777"/>
    </source>
</evidence>
<protein>
    <submittedName>
        <fullName evidence="7">ATP-binding protein</fullName>
    </submittedName>
</protein>
<organism evidence="7 8">
    <name type="scientific">Actinomycetospora straminea</name>
    <dbReference type="NCBI Taxonomy" id="663607"/>
    <lineage>
        <taxon>Bacteria</taxon>
        <taxon>Bacillati</taxon>
        <taxon>Actinomycetota</taxon>
        <taxon>Actinomycetes</taxon>
        <taxon>Pseudonocardiales</taxon>
        <taxon>Pseudonocardiaceae</taxon>
        <taxon>Actinomycetospora</taxon>
    </lineage>
</organism>
<dbReference type="PANTHER" id="PTHR24421:SF61">
    <property type="entry name" value="OXYGEN SENSOR HISTIDINE KINASE NREB"/>
    <property type="match status" value="1"/>
</dbReference>
<dbReference type="Pfam" id="PF04024">
    <property type="entry name" value="PspC"/>
    <property type="match status" value="1"/>
</dbReference>